<protein>
    <submittedName>
        <fullName evidence="2">ImmA/IrrE family metallo-endopeptidase</fullName>
    </submittedName>
</protein>
<sequence length="154" mass="17965">MDKLTKKLIQRFKTNDPFVIAKGLNINVKFESFHDGTRGLYYRVLRRRFIVIHEGLDDTWKRFICAHELGHDRLHNGLNRFWLDEHSFFTPGKFEREATEFAVLLLSKGTQISDCTTIYEAALNAGIPVEFAHYLEKFVSCSNMERSEYDGILS</sequence>
<feature type="domain" description="IrrE N-terminal-like" evidence="1">
    <location>
        <begin position="22"/>
        <end position="113"/>
    </location>
</feature>
<keyword evidence="3" id="KW-1185">Reference proteome</keyword>
<name>A0ABW5PG42_9BACL</name>
<reference evidence="3" key="1">
    <citation type="journal article" date="2019" name="Int. J. Syst. Evol. Microbiol.">
        <title>The Global Catalogue of Microorganisms (GCM) 10K type strain sequencing project: providing services to taxonomists for standard genome sequencing and annotation.</title>
        <authorList>
            <consortium name="The Broad Institute Genomics Platform"/>
            <consortium name="The Broad Institute Genome Sequencing Center for Infectious Disease"/>
            <person name="Wu L."/>
            <person name="Ma J."/>
        </authorList>
    </citation>
    <scope>NUCLEOTIDE SEQUENCE [LARGE SCALE GENOMIC DNA]</scope>
    <source>
        <strain evidence="3">KCTC 3950</strain>
    </source>
</reference>
<evidence type="ECO:0000259" key="1">
    <source>
        <dbReference type="Pfam" id="PF06114"/>
    </source>
</evidence>
<dbReference type="Gene3D" id="1.10.10.2910">
    <property type="match status" value="1"/>
</dbReference>
<dbReference type="InterPro" id="IPR010359">
    <property type="entry name" value="IrrE_HExxH"/>
</dbReference>
<evidence type="ECO:0000313" key="3">
    <source>
        <dbReference type="Proteomes" id="UP001597541"/>
    </source>
</evidence>
<gene>
    <name evidence="2" type="ORF">ACFSUF_14165</name>
</gene>
<organism evidence="2 3">
    <name type="scientific">Paenibacillus gansuensis</name>
    <dbReference type="NCBI Taxonomy" id="306542"/>
    <lineage>
        <taxon>Bacteria</taxon>
        <taxon>Bacillati</taxon>
        <taxon>Bacillota</taxon>
        <taxon>Bacilli</taxon>
        <taxon>Bacillales</taxon>
        <taxon>Paenibacillaceae</taxon>
        <taxon>Paenibacillus</taxon>
    </lineage>
</organism>
<dbReference type="Pfam" id="PF06114">
    <property type="entry name" value="Peptidase_M78"/>
    <property type="match status" value="1"/>
</dbReference>
<evidence type="ECO:0000313" key="2">
    <source>
        <dbReference type="EMBL" id="MFD2613573.1"/>
    </source>
</evidence>
<dbReference type="Proteomes" id="UP001597541">
    <property type="component" value="Unassembled WGS sequence"/>
</dbReference>
<proteinExistence type="predicted"/>
<dbReference type="EMBL" id="JBHUME010000008">
    <property type="protein sequence ID" value="MFD2613573.1"/>
    <property type="molecule type" value="Genomic_DNA"/>
</dbReference>
<dbReference type="RefSeq" id="WP_377603597.1">
    <property type="nucleotide sequence ID" value="NZ_JBHUME010000008.1"/>
</dbReference>
<comment type="caution">
    <text evidence="2">The sequence shown here is derived from an EMBL/GenBank/DDBJ whole genome shotgun (WGS) entry which is preliminary data.</text>
</comment>
<accession>A0ABW5PG42</accession>